<proteinExistence type="predicted"/>
<accession>A0A0K8QSP1</accession>
<dbReference type="Pfam" id="PF16074">
    <property type="entry name" value="PilW"/>
    <property type="match status" value="1"/>
</dbReference>
<feature type="transmembrane region" description="Helical" evidence="1">
    <location>
        <begin position="21"/>
        <end position="43"/>
    </location>
</feature>
<protein>
    <submittedName>
        <fullName evidence="2">Tfp pilus assembly protein PilW-like protein</fullName>
    </submittedName>
</protein>
<keyword evidence="1" id="KW-0812">Transmembrane</keyword>
<keyword evidence="1" id="KW-0472">Membrane</keyword>
<gene>
    <name evidence="2" type="ORF">MBSD_n2720</name>
</gene>
<reference evidence="2" key="1">
    <citation type="submission" date="2015-08" db="EMBL/GenBank/DDBJ databases">
        <title>Complete DNA Sequence of Pseudomonas syringae pv. actinidiae, the Causal Agent of Kiwifruit Canker Disease.</title>
        <authorList>
            <person name="Rikkerink E.H.A."/>
            <person name="Fineran P.C."/>
        </authorList>
    </citation>
    <scope>NUCLEOTIDE SEQUENCE</scope>
    <source>
        <strain evidence="2">SkMP5</strain>
    </source>
</reference>
<keyword evidence="3" id="KW-1185">Reference proteome</keyword>
<dbReference type="EMBL" id="DF970270">
    <property type="protein sequence ID" value="GAP67397.1"/>
    <property type="molecule type" value="Genomic_DNA"/>
</dbReference>
<dbReference type="InterPro" id="IPR012902">
    <property type="entry name" value="N_methyl_site"/>
</dbReference>
<keyword evidence="1" id="KW-1133">Transmembrane helix</keyword>
<dbReference type="InterPro" id="IPR032092">
    <property type="entry name" value="PilW"/>
</dbReference>
<dbReference type="NCBIfam" id="TIGR02532">
    <property type="entry name" value="IV_pilin_GFxxxE"/>
    <property type="match status" value="1"/>
</dbReference>
<evidence type="ECO:0000313" key="3">
    <source>
        <dbReference type="Proteomes" id="UP000253740"/>
    </source>
</evidence>
<dbReference type="Proteomes" id="UP000253740">
    <property type="component" value="Unassembled WGS sequence"/>
</dbReference>
<dbReference type="GO" id="GO:0043683">
    <property type="term" value="P:type IV pilus assembly"/>
    <property type="evidence" value="ECO:0007669"/>
    <property type="project" value="InterPro"/>
</dbReference>
<dbReference type="PROSITE" id="PS00409">
    <property type="entry name" value="PROKAR_NTER_METHYL"/>
    <property type="match status" value="1"/>
</dbReference>
<name>A0A0K8QSP1_9GAMM</name>
<sequence length="380" mass="40128">MRAVSRQSRIRRAPRQRGFSLIELMVAMVLGLIVVAGLINVLLANRKAFHLQESGNYTQQNMRFASGAIGYSLREAGFWGGNRAGNVTFTSQANTATFSSRSGCDSSWVRDVTNEIYGYVGGSSFPLAGCVPNSNYIKGSDVVVVRYSGPDGINPAAASTIAATPVAAFVVSAVGQQAAMFKNGETVPTTPAASAIGRYVYPYHVEMYYLQPCSDAGADGICGTADDGDAAEPVPTLMRLRLGSSGLVAEPVVEGIEQLKVEYGVMDPANPNQIVPVRYLSAAAVTSGNLWPQVIAVKLGLVAVGQTPDQGVGYSGTFALTPDLATGDANACTYSVTPTSVDTSKCVGFTPYSRGSFTAGKFVRTAFVQTVQIRNRIRNK</sequence>
<dbReference type="OrthoDB" id="5296662at2"/>
<dbReference type="STRING" id="1475481.GCA_000953855_02767"/>
<dbReference type="AlphaFoldDB" id="A0A0K8QSP1"/>
<evidence type="ECO:0000313" key="2">
    <source>
        <dbReference type="EMBL" id="GAP67397.1"/>
    </source>
</evidence>
<organism evidence="2">
    <name type="scientific">Mizugakiibacter sediminis</name>
    <dbReference type="NCBI Taxonomy" id="1475481"/>
    <lineage>
        <taxon>Bacteria</taxon>
        <taxon>Pseudomonadati</taxon>
        <taxon>Pseudomonadota</taxon>
        <taxon>Gammaproteobacteria</taxon>
        <taxon>Lysobacterales</taxon>
        <taxon>Rhodanobacteraceae</taxon>
        <taxon>Mizugakiibacter</taxon>
    </lineage>
</organism>
<evidence type="ECO:0000256" key="1">
    <source>
        <dbReference type="SAM" id="Phobius"/>
    </source>
</evidence>
<dbReference type="Pfam" id="PF07963">
    <property type="entry name" value="N_methyl"/>
    <property type="match status" value="1"/>
</dbReference>